<evidence type="ECO:0000313" key="3">
    <source>
        <dbReference type="Proteomes" id="UP000198341"/>
    </source>
</evidence>
<gene>
    <name evidence="2" type="ORF">Bathy08g01740</name>
</gene>
<evidence type="ECO:0000256" key="1">
    <source>
        <dbReference type="SAM" id="MobiDB-lite"/>
    </source>
</evidence>
<proteinExistence type="predicted"/>
<dbReference type="OrthoDB" id="1916780at2759"/>
<dbReference type="EMBL" id="FO082271">
    <property type="protein sequence ID" value="CCO17714.1"/>
    <property type="molecule type" value="Genomic_DNA"/>
</dbReference>
<protein>
    <submittedName>
        <fullName evidence="2">Uncharacterized protein</fullName>
    </submittedName>
</protein>
<dbReference type="PANTHER" id="PTHR31407:SF20">
    <property type="entry name" value="THYLAKOID LUMENAL 19 KDA PROTEIN, CHLOROPLASTIC"/>
    <property type="match status" value="1"/>
</dbReference>
<dbReference type="KEGG" id="bpg:Bathy08g01740"/>
<dbReference type="AlphaFoldDB" id="K8EI71"/>
<dbReference type="SUPFAM" id="SSF55724">
    <property type="entry name" value="Mog1p/PsbP-like"/>
    <property type="match status" value="1"/>
</dbReference>
<evidence type="ECO:0000313" key="2">
    <source>
        <dbReference type="EMBL" id="CCO17714.1"/>
    </source>
</evidence>
<dbReference type="Proteomes" id="UP000198341">
    <property type="component" value="Chromosome 8"/>
</dbReference>
<accession>K8EI71</accession>
<dbReference type="eggNOG" id="ENOG502QUTY">
    <property type="taxonomic scope" value="Eukaryota"/>
</dbReference>
<dbReference type="InterPro" id="IPR016123">
    <property type="entry name" value="Mog1/PsbP_a/b/a-sand"/>
</dbReference>
<sequence>MTTTMMTRAVAPQSVRKTQKKKSIVVIAKAREEPDEEASSSSRSSSRDDEKIGLFSSPATVKRRQAFALAAAAGTTLLFNEQTIPAAFAAYGTASGGGDEASQPVTYSTFYGAAEPPATYGKVGGTTPNRAKYSYEVPSTWKEEPTSKVEKGSGGQDSRWVPRGVKGVKAVLVTLNRAGEDGQEFSLQDTTINALAGSDPNLQDALLNGLVKTNRSNVEGQEYIQYDIEAAIYYGVKATVDSTGRLFALIISAPDNVYKKERNTYERMLDSFRTYILDTTK</sequence>
<dbReference type="RefSeq" id="XP_007511593.1">
    <property type="nucleotide sequence ID" value="XM_007511531.1"/>
</dbReference>
<dbReference type="PANTHER" id="PTHR31407">
    <property type="match status" value="1"/>
</dbReference>
<reference evidence="2 3" key="1">
    <citation type="submission" date="2011-10" db="EMBL/GenBank/DDBJ databases">
        <authorList>
            <person name="Genoscope - CEA"/>
        </authorList>
    </citation>
    <scope>NUCLEOTIDE SEQUENCE [LARGE SCALE GENOMIC DNA]</scope>
    <source>
        <strain evidence="2 3">RCC 1105</strain>
    </source>
</reference>
<name>K8EI71_9CHLO</name>
<feature type="region of interest" description="Disordered" evidence="1">
    <location>
        <begin position="1"/>
        <end position="56"/>
    </location>
</feature>
<keyword evidence="3" id="KW-1185">Reference proteome</keyword>
<dbReference type="STRING" id="41875.K8EI71"/>
<dbReference type="GeneID" id="19014153"/>
<organism evidence="2 3">
    <name type="scientific">Bathycoccus prasinos</name>
    <dbReference type="NCBI Taxonomy" id="41875"/>
    <lineage>
        <taxon>Eukaryota</taxon>
        <taxon>Viridiplantae</taxon>
        <taxon>Chlorophyta</taxon>
        <taxon>Mamiellophyceae</taxon>
        <taxon>Mamiellales</taxon>
        <taxon>Bathycoccaceae</taxon>
        <taxon>Bathycoccus</taxon>
    </lineage>
</organism>
<dbReference type="Gene3D" id="3.40.1000.10">
    <property type="entry name" value="Mog1/PsbP, alpha/beta/alpha sandwich"/>
    <property type="match status" value="1"/>
</dbReference>